<sequence length="247" mass="28658">MKKSYTLNSEKSNWKFKPEIPRTAVKNSEGNYTLGRGNEWSVNNTVTSVKRISENQNNIYNVELNNGMTPGYTLIRKSDIKVTANENKINNHNETWELRMESRYKNSPIFGCHTIECMKNILKEHPEIQFNVKEVSNGVKSVKYRVPRRNSAQATEQNNGVVEYREFVKNPKTVYDTRIYKTEDLTKQVINEVKNVITPNDIQRAYSNPNYNVHLDIKINNQKIRVNIKFDASTGGIEIDGYYFHGN</sequence>
<evidence type="ECO:0000313" key="2">
    <source>
        <dbReference type="Proteomes" id="UP000321943"/>
    </source>
</evidence>
<organism evidence="1 2">
    <name type="scientific">Leptotrichia wadei</name>
    <dbReference type="NCBI Taxonomy" id="157687"/>
    <lineage>
        <taxon>Bacteria</taxon>
        <taxon>Fusobacteriati</taxon>
        <taxon>Fusobacteriota</taxon>
        <taxon>Fusobacteriia</taxon>
        <taxon>Fusobacteriales</taxon>
        <taxon>Leptotrichiaceae</taxon>
        <taxon>Leptotrichia</taxon>
    </lineage>
</organism>
<dbReference type="Proteomes" id="UP000321943">
    <property type="component" value="Chromosome"/>
</dbReference>
<dbReference type="AlphaFoldDB" id="A0A7U6QZT9"/>
<dbReference type="RefSeq" id="WP_018498738.1">
    <property type="nucleotide sequence ID" value="NZ_AP019829.2"/>
</dbReference>
<dbReference type="EMBL" id="AP019829">
    <property type="protein sequence ID" value="BBM42583.1"/>
    <property type="molecule type" value="Genomic_DNA"/>
</dbReference>
<dbReference type="KEGG" id="lwd:JCM16777_0832"/>
<proteinExistence type="predicted"/>
<accession>A0A7U6QZT9</accession>
<evidence type="ECO:0000313" key="1">
    <source>
        <dbReference type="EMBL" id="BBM42583.1"/>
    </source>
</evidence>
<gene>
    <name evidence="1" type="ORF">JCM16777_0832</name>
</gene>
<name>A0A7U6QZT9_9FUSO</name>
<protein>
    <recommendedName>
        <fullName evidence="3">Bacterial EndoU nuclease domain-containing protein</fullName>
    </recommendedName>
</protein>
<reference evidence="1 2" key="1">
    <citation type="submission" date="2019-07" db="EMBL/GenBank/DDBJ databases">
        <title>Complete Genome Sequence of Leptotrichia wadei Strain JCM16777.</title>
        <authorList>
            <person name="Watanabe S."/>
            <person name="Cui L."/>
        </authorList>
    </citation>
    <scope>NUCLEOTIDE SEQUENCE [LARGE SCALE GENOMIC DNA]</scope>
    <source>
        <strain evidence="1 2">JCM16777</strain>
    </source>
</reference>
<evidence type="ECO:0008006" key="3">
    <source>
        <dbReference type="Google" id="ProtNLM"/>
    </source>
</evidence>
<dbReference type="GeneID" id="84804172"/>